<dbReference type="AlphaFoldDB" id="A0A816MU24"/>
<dbReference type="EMBL" id="CAJOBI010000260">
    <property type="protein sequence ID" value="CAF3809289.1"/>
    <property type="molecule type" value="Genomic_DNA"/>
</dbReference>
<protein>
    <submittedName>
        <fullName evidence="3">Uncharacterized protein</fullName>
    </submittedName>
</protein>
<evidence type="ECO:0000313" key="4">
    <source>
        <dbReference type="EMBL" id="CAF3809289.1"/>
    </source>
</evidence>
<feature type="compositionally biased region" description="Polar residues" evidence="1">
    <location>
        <begin position="221"/>
        <end position="233"/>
    </location>
</feature>
<feature type="region of interest" description="Disordered" evidence="1">
    <location>
        <begin position="186"/>
        <end position="233"/>
    </location>
</feature>
<evidence type="ECO:0000256" key="1">
    <source>
        <dbReference type="SAM" id="MobiDB-lite"/>
    </source>
</evidence>
<gene>
    <name evidence="2" type="ORF">CJN711_LOCUS4336</name>
    <name evidence="3" type="ORF">MBJ925_LOCUS9119</name>
    <name evidence="4" type="ORF">SMN809_LOCUS1631</name>
</gene>
<dbReference type="EMBL" id="CAJNRE010003415">
    <property type="protein sequence ID" value="CAF2018427.1"/>
    <property type="molecule type" value="Genomic_DNA"/>
</dbReference>
<feature type="region of interest" description="Disordered" evidence="1">
    <location>
        <begin position="79"/>
        <end position="101"/>
    </location>
</feature>
<feature type="region of interest" description="Disordered" evidence="1">
    <location>
        <begin position="38"/>
        <end position="65"/>
    </location>
</feature>
<evidence type="ECO:0000313" key="3">
    <source>
        <dbReference type="EMBL" id="CAF2018427.1"/>
    </source>
</evidence>
<reference evidence="3" key="1">
    <citation type="submission" date="2021-02" db="EMBL/GenBank/DDBJ databases">
        <authorList>
            <person name="Nowell W R."/>
        </authorList>
    </citation>
    <scope>NUCLEOTIDE SEQUENCE</scope>
</reference>
<accession>A0A816MU24</accession>
<dbReference type="Proteomes" id="UP000663855">
    <property type="component" value="Unassembled WGS sequence"/>
</dbReference>
<dbReference type="Proteomes" id="UP000663824">
    <property type="component" value="Unassembled WGS sequence"/>
</dbReference>
<comment type="caution">
    <text evidence="3">The sequence shown here is derived from an EMBL/GenBank/DDBJ whole genome shotgun (WGS) entry which is preliminary data.</text>
</comment>
<feature type="region of interest" description="Disordered" evidence="1">
    <location>
        <begin position="349"/>
        <end position="368"/>
    </location>
</feature>
<dbReference type="EMBL" id="CAJNOV010000889">
    <property type="protein sequence ID" value="CAF1042288.1"/>
    <property type="molecule type" value="Genomic_DNA"/>
</dbReference>
<proteinExistence type="predicted"/>
<feature type="compositionally biased region" description="Basic and acidic residues" evidence="1">
    <location>
        <begin position="196"/>
        <end position="210"/>
    </location>
</feature>
<organism evidence="3 5">
    <name type="scientific">Rotaria magnacalcarata</name>
    <dbReference type="NCBI Taxonomy" id="392030"/>
    <lineage>
        <taxon>Eukaryota</taxon>
        <taxon>Metazoa</taxon>
        <taxon>Spiralia</taxon>
        <taxon>Gnathifera</taxon>
        <taxon>Rotifera</taxon>
        <taxon>Eurotatoria</taxon>
        <taxon>Bdelloidea</taxon>
        <taxon>Philodinida</taxon>
        <taxon>Philodinidae</taxon>
        <taxon>Rotaria</taxon>
    </lineage>
</organism>
<dbReference type="Proteomes" id="UP000676336">
    <property type="component" value="Unassembled WGS sequence"/>
</dbReference>
<feature type="compositionally biased region" description="Low complexity" evidence="1">
    <location>
        <begin position="354"/>
        <end position="363"/>
    </location>
</feature>
<evidence type="ECO:0000313" key="2">
    <source>
        <dbReference type="EMBL" id="CAF1042288.1"/>
    </source>
</evidence>
<evidence type="ECO:0000313" key="5">
    <source>
        <dbReference type="Proteomes" id="UP000663824"/>
    </source>
</evidence>
<sequence length="533" mass="60176">MPNNCSTLIQRKQNVLHKNLRASSEGKLQNVVNETTAELRTGGTQKPSTYSSSANNVTGGSRESSAIRRSHLFANNRVQPAPEYSNGAHLPSIRDVSGSVERKTQSYDTLYTPRSKTHLVGASPKSMSRPASASISSFYNTIAKRSTENFMSYNGEIEELILPSSRQSRRLSHENNKHVLSVNQTMTKETVTPHKHTVDTGTDTRHHLSPHDNSQQQQQQRGLTPSNRLRSTMPNVQVEIPHINETFTKERANAGQLYQRRIHNNVKAPFKQKIDKYRRRSEEATQATNGNTLVIASNAGLSATTPALVNLSSTNTRPPPSPVPVRRVTSDGEIQARLDVLRLSMNSNITQTEQQQQQQQQQQNSSRNRLKSPYLYTTHQQLVLPGTPQTSGTGLRRNQMNSISTHSQHRQNNGINYRRLNQSSIKQSATNNPGNLYLAFIASRHLSTLDDAPLDYDIDHPKLLRIFSWLKNVEEYRHQQLDHDKLLIEQDQRMKEHEDDLSLYSEIQLAVDDIPANTTGKLSEKIKTMEFDN</sequence>
<name>A0A816MU24_9BILA</name>
<feature type="compositionally biased region" description="Polar residues" evidence="1">
    <location>
        <begin position="38"/>
        <end position="64"/>
    </location>
</feature>